<dbReference type="EMBL" id="JAMQAW010000032">
    <property type="protein sequence ID" value="MCM2391713.1"/>
    <property type="molecule type" value="Genomic_DNA"/>
</dbReference>
<name>A0ABT0UT32_9ACTN</name>
<evidence type="ECO:0000256" key="1">
    <source>
        <dbReference type="SAM" id="MobiDB-lite"/>
    </source>
</evidence>
<dbReference type="Proteomes" id="UP001431429">
    <property type="component" value="Unassembled WGS sequence"/>
</dbReference>
<reference evidence="2" key="1">
    <citation type="submission" date="2022-06" db="EMBL/GenBank/DDBJ databases">
        <title>Genome public.</title>
        <authorList>
            <person name="Sun Q."/>
        </authorList>
    </citation>
    <scope>NUCLEOTIDE SEQUENCE</scope>
    <source>
        <strain evidence="2">CWNU-1</strain>
    </source>
</reference>
<gene>
    <name evidence="2" type="ORF">NBG84_26085</name>
</gene>
<evidence type="ECO:0000313" key="2">
    <source>
        <dbReference type="EMBL" id="MCM2391713.1"/>
    </source>
</evidence>
<proteinExistence type="predicted"/>
<protein>
    <submittedName>
        <fullName evidence="2">Uncharacterized protein</fullName>
    </submittedName>
</protein>
<evidence type="ECO:0000313" key="3">
    <source>
        <dbReference type="Proteomes" id="UP001431429"/>
    </source>
</evidence>
<dbReference type="RefSeq" id="WP_250922040.1">
    <property type="nucleotide sequence ID" value="NZ_JAMQAW010000032.1"/>
</dbReference>
<feature type="compositionally biased region" description="Acidic residues" evidence="1">
    <location>
        <begin position="24"/>
        <end position="37"/>
    </location>
</feature>
<accession>A0ABT0UT32</accession>
<feature type="region of interest" description="Disordered" evidence="1">
    <location>
        <begin position="1"/>
        <end position="63"/>
    </location>
</feature>
<comment type="caution">
    <text evidence="2">The sequence shown here is derived from an EMBL/GenBank/DDBJ whole genome shotgun (WGS) entry which is preliminary data.</text>
</comment>
<sequence length="63" mass="6583">MSDESAEPTGEGEIVPPIMPYEPEPVEPGDDVDPPGDDIDRPPMEGPSYPTPGGVPIPEEPTG</sequence>
<feature type="compositionally biased region" description="Pro residues" evidence="1">
    <location>
        <begin position="49"/>
        <end position="63"/>
    </location>
</feature>
<organism evidence="2 3">
    <name type="scientific">Streptomyces albipurpureus</name>
    <dbReference type="NCBI Taxonomy" id="2897419"/>
    <lineage>
        <taxon>Bacteria</taxon>
        <taxon>Bacillati</taxon>
        <taxon>Actinomycetota</taxon>
        <taxon>Actinomycetes</taxon>
        <taxon>Kitasatosporales</taxon>
        <taxon>Streptomycetaceae</taxon>
        <taxon>Streptomyces</taxon>
    </lineage>
</organism>
<keyword evidence="3" id="KW-1185">Reference proteome</keyword>